<keyword evidence="5" id="KW-1185">Reference proteome</keyword>
<dbReference type="EMBL" id="CP001055">
    <property type="protein sequence ID" value="ACC97856.1"/>
    <property type="molecule type" value="Genomic_DNA"/>
</dbReference>
<dbReference type="Pfam" id="PF00390">
    <property type="entry name" value="malic"/>
    <property type="match status" value="1"/>
</dbReference>
<sequence>MNLEDKDIAVSLKNINSFFTHLEADAAVHAKTLFFKKLSLKAHLFYGGKMTTMPKAALPSAEWFNVWYTPGVSSVSTSIRDNNKNSFSLSNRSNLVAVVSDSTRVLGDGDCTSPGGLGVMEGKSYLMKLLADVDATSLCIDSKDETGKNSAQKIIDFVLMAQHSFGAVNLEDISQPNCYKVLDELRKRAIIPVWHDDAQGTATILAAGLINALELAYKKMETVKIVFFGAGAANITACDLIIKMGADPKKIILIDEKGPLNKNRKDLKGSSDFYKQWAFCLQTNPLNISEVDEAVKGADVLIALSKPGPGTIKPKQIKSMNDKAIVFTCANPVPEIYPHAAKKAGAFITATGRGDFDNQLNNSVCFPGILKGTLLCGAKTITDNMAVAAARAIADFAKKRGITSDNIVPKMEESDIYPTVAAAVAEAAVKEGVASVYLDPKAIYERTKADIVKTQAAFNLLQERNLIEPPPLEIIKSALKETLEEMCAK</sequence>
<evidence type="ECO:0000259" key="2">
    <source>
        <dbReference type="SMART" id="SM00919"/>
    </source>
</evidence>
<dbReference type="EC" id="1.1.1.40" evidence="4"/>
<dbReference type="InterPro" id="IPR045213">
    <property type="entry name" value="Malic_NAD-bd_bact_type"/>
</dbReference>
<dbReference type="GO" id="GO:0004473">
    <property type="term" value="F:malate dehydrogenase (decarboxylating) (NADP+) activity"/>
    <property type="evidence" value="ECO:0007669"/>
    <property type="project" value="UniProtKB-EC"/>
</dbReference>
<dbReference type="SUPFAM" id="SSF51735">
    <property type="entry name" value="NAD(P)-binding Rossmann-fold domains"/>
    <property type="match status" value="1"/>
</dbReference>
<dbReference type="STRING" id="445932.Emin_0296"/>
<evidence type="ECO:0000259" key="3">
    <source>
        <dbReference type="SMART" id="SM01274"/>
    </source>
</evidence>
<dbReference type="PANTHER" id="PTHR43237">
    <property type="entry name" value="NADP-DEPENDENT MALIC ENZYME"/>
    <property type="match status" value="1"/>
</dbReference>
<evidence type="ECO:0000256" key="1">
    <source>
        <dbReference type="ARBA" id="ARBA00023002"/>
    </source>
</evidence>
<accession>B2KBV2</accession>
<organism evidence="4 5">
    <name type="scientific">Elusimicrobium minutum (strain Pei191)</name>
    <dbReference type="NCBI Taxonomy" id="445932"/>
    <lineage>
        <taxon>Bacteria</taxon>
        <taxon>Pseudomonadati</taxon>
        <taxon>Elusimicrobiota</taxon>
        <taxon>Elusimicrobia</taxon>
        <taxon>Elusimicrobiales</taxon>
        <taxon>Elusimicrobiaceae</taxon>
        <taxon>Elusimicrobium</taxon>
    </lineage>
</organism>
<dbReference type="InterPro" id="IPR037062">
    <property type="entry name" value="Malic_N_dom_sf"/>
</dbReference>
<dbReference type="KEGG" id="emi:Emin_0296"/>
<dbReference type="Gene3D" id="3.40.50.10380">
    <property type="entry name" value="Malic enzyme, N-terminal domain"/>
    <property type="match status" value="1"/>
</dbReference>
<dbReference type="CDD" id="cd05311">
    <property type="entry name" value="NAD_bind_2_malic_enz"/>
    <property type="match status" value="1"/>
</dbReference>
<feature type="domain" description="Malic enzyme N-terminal" evidence="3">
    <location>
        <begin position="47"/>
        <end position="186"/>
    </location>
</feature>
<dbReference type="PANTHER" id="PTHR43237:SF4">
    <property type="entry name" value="NADP-DEPENDENT MALIC ENZYME"/>
    <property type="match status" value="1"/>
</dbReference>
<dbReference type="InterPro" id="IPR012301">
    <property type="entry name" value="Malic_N_dom"/>
</dbReference>
<dbReference type="SMART" id="SM00919">
    <property type="entry name" value="Malic_M"/>
    <property type="match status" value="1"/>
</dbReference>
<dbReference type="Proteomes" id="UP000001029">
    <property type="component" value="Chromosome"/>
</dbReference>
<dbReference type="OrthoDB" id="9805787at2"/>
<feature type="domain" description="Malic enzyme NAD-binding" evidence="2">
    <location>
        <begin position="198"/>
        <end position="429"/>
    </location>
</feature>
<dbReference type="SMART" id="SM01274">
    <property type="entry name" value="malic"/>
    <property type="match status" value="1"/>
</dbReference>
<dbReference type="Gene3D" id="3.40.50.720">
    <property type="entry name" value="NAD(P)-binding Rossmann-like Domain"/>
    <property type="match status" value="1"/>
</dbReference>
<dbReference type="GO" id="GO:0051287">
    <property type="term" value="F:NAD binding"/>
    <property type="evidence" value="ECO:0007669"/>
    <property type="project" value="InterPro"/>
</dbReference>
<dbReference type="InterPro" id="IPR051674">
    <property type="entry name" value="Malate_Decarboxylase"/>
</dbReference>
<proteinExistence type="predicted"/>
<dbReference type="RefSeq" id="WP_012414471.1">
    <property type="nucleotide sequence ID" value="NC_010644.1"/>
</dbReference>
<evidence type="ECO:0000313" key="4">
    <source>
        <dbReference type="EMBL" id="ACC97856.1"/>
    </source>
</evidence>
<reference evidence="4 5" key="1">
    <citation type="journal article" date="2009" name="Appl. Environ. Microbiol.">
        <title>Genomic analysis of 'Elusimicrobium minutum,' the first cultivated representative of the phylum 'Elusimicrobia' (formerly termite group 1).</title>
        <authorList>
            <person name="Herlemann D.P.R."/>
            <person name="Geissinger O."/>
            <person name="Ikeda-Ohtsubo W."/>
            <person name="Kunin V."/>
            <person name="Sun H."/>
            <person name="Lapidus A."/>
            <person name="Hugenholtz P."/>
            <person name="Brune A."/>
        </authorList>
    </citation>
    <scope>NUCLEOTIDE SEQUENCE [LARGE SCALE GENOMIC DNA]</scope>
    <source>
        <strain evidence="4 5">Pei191</strain>
    </source>
</reference>
<gene>
    <name evidence="4" type="ordered locus">Emin_0296</name>
</gene>
<dbReference type="SUPFAM" id="SSF53223">
    <property type="entry name" value="Aminoacid dehydrogenase-like, N-terminal domain"/>
    <property type="match status" value="1"/>
</dbReference>
<dbReference type="HOGENOM" id="CLU_034446_2_1_0"/>
<dbReference type="InterPro" id="IPR036291">
    <property type="entry name" value="NAD(P)-bd_dom_sf"/>
</dbReference>
<keyword evidence="1 4" id="KW-0560">Oxidoreductase</keyword>
<evidence type="ECO:0000313" key="5">
    <source>
        <dbReference type="Proteomes" id="UP000001029"/>
    </source>
</evidence>
<dbReference type="AlphaFoldDB" id="B2KBV2"/>
<dbReference type="InterPro" id="IPR046346">
    <property type="entry name" value="Aminoacid_DH-like_N_sf"/>
</dbReference>
<dbReference type="Pfam" id="PF03949">
    <property type="entry name" value="Malic_M"/>
    <property type="match status" value="1"/>
</dbReference>
<dbReference type="InterPro" id="IPR012302">
    <property type="entry name" value="Malic_NAD-bd"/>
</dbReference>
<name>B2KBV2_ELUMP</name>
<protein>
    <submittedName>
        <fullName evidence="4">Malic enzyme, NADP+-dependent</fullName>
        <ecNumber evidence="4">1.1.1.40</ecNumber>
    </submittedName>
</protein>